<evidence type="ECO:0000313" key="2">
    <source>
        <dbReference type="EMBL" id="MFC4242691.1"/>
    </source>
</evidence>
<comment type="caution">
    <text evidence="2">The sequence shown here is derived from an EMBL/GenBank/DDBJ whole genome shotgun (WGS) entry which is preliminary data.</text>
</comment>
<evidence type="ECO:0000256" key="1">
    <source>
        <dbReference type="SAM" id="Phobius"/>
    </source>
</evidence>
<dbReference type="Proteomes" id="UP001595900">
    <property type="component" value="Unassembled WGS sequence"/>
</dbReference>
<protein>
    <recommendedName>
        <fullName evidence="4">DNA/RNA endonuclease G</fullName>
    </recommendedName>
</protein>
<dbReference type="EMBL" id="JBHSCN010000003">
    <property type="protein sequence ID" value="MFC4242691.1"/>
    <property type="molecule type" value="Genomic_DNA"/>
</dbReference>
<gene>
    <name evidence="2" type="ORF">ACFOYW_04835</name>
</gene>
<feature type="transmembrane region" description="Helical" evidence="1">
    <location>
        <begin position="73"/>
        <end position="94"/>
    </location>
</feature>
<evidence type="ECO:0008006" key="4">
    <source>
        <dbReference type="Google" id="ProtNLM"/>
    </source>
</evidence>
<evidence type="ECO:0000313" key="3">
    <source>
        <dbReference type="Proteomes" id="UP001595900"/>
    </source>
</evidence>
<keyword evidence="3" id="KW-1185">Reference proteome</keyword>
<accession>A0ABV8Q5D2</accession>
<dbReference type="RefSeq" id="WP_390227578.1">
    <property type="nucleotide sequence ID" value="NZ_JBHSCN010000003.1"/>
</dbReference>
<name>A0ABV8Q5D2_9MICO</name>
<keyword evidence="1" id="KW-0812">Transmembrane</keyword>
<proteinExistence type="predicted"/>
<organism evidence="2 3">
    <name type="scientific">Gryllotalpicola reticulitermitis</name>
    <dbReference type="NCBI Taxonomy" id="1184153"/>
    <lineage>
        <taxon>Bacteria</taxon>
        <taxon>Bacillati</taxon>
        <taxon>Actinomycetota</taxon>
        <taxon>Actinomycetes</taxon>
        <taxon>Micrococcales</taxon>
        <taxon>Microbacteriaceae</taxon>
        <taxon>Gryllotalpicola</taxon>
    </lineage>
</organism>
<keyword evidence="1" id="KW-1133">Transmembrane helix</keyword>
<keyword evidence="1" id="KW-0472">Membrane</keyword>
<sequence>MSTEDPYPYRRILRRETHSSRAVLATAIAIAVILLCLYVATEIILMMVSHTALLAAPQDMLIALSELGVTPTAMPMIVGILLAVLGLLLLIGALTPGRLARHQMPSRRAAVVVDNEVIASALARSAAHAGNMSPDNTAVSVSAHRATVHLTPASGTRVRRASVEQAVRDQLAAFELYPPVRASVVIAANGKVGT</sequence>
<feature type="transmembrane region" description="Helical" evidence="1">
    <location>
        <begin position="21"/>
        <end position="53"/>
    </location>
</feature>
<reference evidence="3" key="1">
    <citation type="journal article" date="2019" name="Int. J. Syst. Evol. Microbiol.">
        <title>The Global Catalogue of Microorganisms (GCM) 10K type strain sequencing project: providing services to taxonomists for standard genome sequencing and annotation.</title>
        <authorList>
            <consortium name="The Broad Institute Genomics Platform"/>
            <consortium name="The Broad Institute Genome Sequencing Center for Infectious Disease"/>
            <person name="Wu L."/>
            <person name="Ma J."/>
        </authorList>
    </citation>
    <scope>NUCLEOTIDE SEQUENCE [LARGE SCALE GENOMIC DNA]</scope>
    <source>
        <strain evidence="3">CGMCC 1.10363</strain>
    </source>
</reference>